<dbReference type="PROSITE" id="PS50838">
    <property type="entry name" value="MAGE"/>
    <property type="match status" value="1"/>
</dbReference>
<dbReference type="SMART" id="SM01373">
    <property type="entry name" value="MAGE"/>
    <property type="match status" value="1"/>
</dbReference>
<feature type="transmembrane region" description="Helical" evidence="1">
    <location>
        <begin position="12"/>
        <end position="35"/>
    </location>
</feature>
<dbReference type="Pfam" id="PF01454">
    <property type="entry name" value="MAGE"/>
    <property type="match status" value="1"/>
</dbReference>
<dbReference type="InterPro" id="IPR037445">
    <property type="entry name" value="MAGE"/>
</dbReference>
<sequence length="131" mass="15100">MPCSSEDKLGLLLVVLSIIFMKGNVISSSLLWFTLKKFGVDPSFYHPVFGDVKKLITEEFVRQKYLEHTKTLHTDVPEYKFSWGSRAFTETSKLRILDFVSKMFGNTPQDWLQYKDAMNHTGSATQTPEQE</sequence>
<dbReference type="PANTHER" id="PTHR11736">
    <property type="entry name" value="MELANOMA-ASSOCIATED ANTIGEN MAGE ANTIGEN"/>
    <property type="match status" value="1"/>
</dbReference>
<dbReference type="Ensembl" id="ENSEBUT00000005600.1">
    <property type="protein sequence ID" value="ENSEBUP00000005162.1"/>
    <property type="gene ID" value="ENSEBUG00000003553.1"/>
</dbReference>
<dbReference type="GeneTree" id="ENSGT00940000164454"/>
<reference evidence="3" key="2">
    <citation type="submission" date="2025-09" db="UniProtKB">
        <authorList>
            <consortium name="Ensembl"/>
        </authorList>
    </citation>
    <scope>IDENTIFICATION</scope>
</reference>
<dbReference type="InterPro" id="IPR002190">
    <property type="entry name" value="MHD_dom"/>
</dbReference>
<reference evidence="3" key="1">
    <citation type="submission" date="2025-08" db="UniProtKB">
        <authorList>
            <consortium name="Ensembl"/>
        </authorList>
    </citation>
    <scope>IDENTIFICATION</scope>
</reference>
<protein>
    <recommendedName>
        <fullName evidence="2">MAGE domain-containing protein</fullName>
    </recommendedName>
</protein>
<keyword evidence="1" id="KW-0472">Membrane</keyword>
<keyword evidence="4" id="KW-1185">Reference proteome</keyword>
<dbReference type="OMA" id="WELLNMM"/>
<dbReference type="FunFam" id="1.10.10.1210:FF:000001">
    <property type="entry name" value="melanoma-associated antigen D1"/>
    <property type="match status" value="1"/>
</dbReference>
<dbReference type="GO" id="GO:0005634">
    <property type="term" value="C:nucleus"/>
    <property type="evidence" value="ECO:0007669"/>
    <property type="project" value="TreeGrafter"/>
</dbReference>
<feature type="domain" description="MAGE" evidence="2">
    <location>
        <begin position="8"/>
        <end position="118"/>
    </location>
</feature>
<keyword evidence="1" id="KW-0812">Transmembrane</keyword>
<dbReference type="Gene3D" id="1.10.10.1210">
    <property type="entry name" value="MAGE homology domain, winged helix WH2 motif"/>
    <property type="match status" value="1"/>
</dbReference>
<dbReference type="AlphaFoldDB" id="A0A8C4PYK6"/>
<accession>A0A8C4PYK6</accession>
<organism evidence="3 4">
    <name type="scientific">Eptatretus burgeri</name>
    <name type="common">Inshore hagfish</name>
    <dbReference type="NCBI Taxonomy" id="7764"/>
    <lineage>
        <taxon>Eukaryota</taxon>
        <taxon>Metazoa</taxon>
        <taxon>Chordata</taxon>
        <taxon>Craniata</taxon>
        <taxon>Vertebrata</taxon>
        <taxon>Cyclostomata</taxon>
        <taxon>Myxini</taxon>
        <taxon>Myxiniformes</taxon>
        <taxon>Myxinidae</taxon>
        <taxon>Eptatretinae</taxon>
        <taxon>Eptatretus</taxon>
    </lineage>
</organism>
<evidence type="ECO:0000259" key="2">
    <source>
        <dbReference type="PROSITE" id="PS50838"/>
    </source>
</evidence>
<evidence type="ECO:0000313" key="4">
    <source>
        <dbReference type="Proteomes" id="UP000694388"/>
    </source>
</evidence>
<evidence type="ECO:0000313" key="3">
    <source>
        <dbReference type="Ensembl" id="ENSEBUP00000005162.1"/>
    </source>
</evidence>
<dbReference type="PANTHER" id="PTHR11736:SF14">
    <property type="entry name" value="NSE3 HOMOLOG, SMC5-SMC6 COMPLEX COMPONENT"/>
    <property type="match status" value="1"/>
</dbReference>
<dbReference type="InterPro" id="IPR041899">
    <property type="entry name" value="MAGE_WH2"/>
</dbReference>
<proteinExistence type="predicted"/>
<keyword evidence="1" id="KW-1133">Transmembrane helix</keyword>
<dbReference type="Proteomes" id="UP000694388">
    <property type="component" value="Unplaced"/>
</dbReference>
<evidence type="ECO:0000256" key="1">
    <source>
        <dbReference type="SAM" id="Phobius"/>
    </source>
</evidence>
<name>A0A8C4PYK6_EPTBU</name>